<evidence type="ECO:0000256" key="5">
    <source>
        <dbReference type="ARBA" id="ARBA00022692"/>
    </source>
</evidence>
<keyword evidence="6 9" id="KW-1133">Transmembrane helix</keyword>
<dbReference type="OrthoDB" id="45144at2"/>
<dbReference type="InterPro" id="IPR007387">
    <property type="entry name" value="TRAP_DctQ"/>
</dbReference>
<gene>
    <name evidence="11" type="ordered locus">SpiGrapes_2646</name>
</gene>
<dbReference type="Proteomes" id="UP000005632">
    <property type="component" value="Chromosome"/>
</dbReference>
<dbReference type="RefSeq" id="WP_014271246.1">
    <property type="nucleotide sequence ID" value="NC_016633.1"/>
</dbReference>
<evidence type="ECO:0000256" key="2">
    <source>
        <dbReference type="ARBA" id="ARBA00022448"/>
    </source>
</evidence>
<keyword evidence="4" id="KW-0997">Cell inner membrane</keyword>
<evidence type="ECO:0000313" key="12">
    <source>
        <dbReference type="Proteomes" id="UP000005632"/>
    </source>
</evidence>
<dbReference type="Pfam" id="PF04290">
    <property type="entry name" value="DctQ"/>
    <property type="match status" value="1"/>
</dbReference>
<proteinExistence type="inferred from homology"/>
<feature type="domain" description="Tripartite ATP-independent periplasmic transporters DctQ component" evidence="10">
    <location>
        <begin position="24"/>
        <end position="141"/>
    </location>
</feature>
<evidence type="ECO:0000256" key="3">
    <source>
        <dbReference type="ARBA" id="ARBA00022475"/>
    </source>
</evidence>
<dbReference type="PANTHER" id="PTHR35011">
    <property type="entry name" value="2,3-DIKETO-L-GULONATE TRAP TRANSPORTER SMALL PERMEASE PROTEIN YIAM"/>
    <property type="match status" value="1"/>
</dbReference>
<feature type="transmembrane region" description="Helical" evidence="9">
    <location>
        <begin position="43"/>
        <end position="63"/>
    </location>
</feature>
<protein>
    <submittedName>
        <fullName evidence="11">TRAP-type C4-dicarboxylate transport system, small permease component</fullName>
    </submittedName>
</protein>
<organism evidence="11 12">
    <name type="scientific">Sphaerochaeta pleomorpha (strain ATCC BAA-1885 / DSM 22778 / Grapes)</name>
    <dbReference type="NCBI Taxonomy" id="158190"/>
    <lineage>
        <taxon>Bacteria</taxon>
        <taxon>Pseudomonadati</taxon>
        <taxon>Spirochaetota</taxon>
        <taxon>Spirochaetia</taxon>
        <taxon>Spirochaetales</taxon>
        <taxon>Sphaerochaetaceae</taxon>
        <taxon>Sphaerochaeta</taxon>
    </lineage>
</organism>
<evidence type="ECO:0000256" key="9">
    <source>
        <dbReference type="SAM" id="Phobius"/>
    </source>
</evidence>
<dbReference type="EMBL" id="CP003155">
    <property type="protein sequence ID" value="AEV30406.1"/>
    <property type="molecule type" value="Genomic_DNA"/>
</dbReference>
<evidence type="ECO:0000256" key="4">
    <source>
        <dbReference type="ARBA" id="ARBA00022519"/>
    </source>
</evidence>
<dbReference type="GO" id="GO:0015740">
    <property type="term" value="P:C4-dicarboxylate transport"/>
    <property type="evidence" value="ECO:0007669"/>
    <property type="project" value="TreeGrafter"/>
</dbReference>
<dbReference type="eggNOG" id="COG3090">
    <property type="taxonomic scope" value="Bacteria"/>
</dbReference>
<keyword evidence="7 9" id="KW-0472">Membrane</keyword>
<evidence type="ECO:0000259" key="10">
    <source>
        <dbReference type="Pfam" id="PF04290"/>
    </source>
</evidence>
<keyword evidence="2" id="KW-0813">Transport</keyword>
<evidence type="ECO:0000313" key="11">
    <source>
        <dbReference type="EMBL" id="AEV30406.1"/>
    </source>
</evidence>
<feature type="transmembrane region" description="Helical" evidence="9">
    <location>
        <begin position="12"/>
        <end position="37"/>
    </location>
</feature>
<dbReference type="PANTHER" id="PTHR35011:SF11">
    <property type="entry name" value="TRAP TRANSPORTER SMALL PERMEASE PROTEIN"/>
    <property type="match status" value="1"/>
</dbReference>
<reference evidence="11 12" key="1">
    <citation type="submission" date="2011-11" db="EMBL/GenBank/DDBJ databases">
        <title>Complete sequence of Spirochaeta sp. grapes.</title>
        <authorList>
            <consortium name="US DOE Joint Genome Institute"/>
            <person name="Lucas S."/>
            <person name="Han J."/>
            <person name="Lapidus A."/>
            <person name="Cheng J.-F."/>
            <person name="Goodwin L."/>
            <person name="Pitluck S."/>
            <person name="Peters L."/>
            <person name="Ovchinnikova G."/>
            <person name="Munk A.C."/>
            <person name="Detter J.C."/>
            <person name="Han C."/>
            <person name="Tapia R."/>
            <person name="Land M."/>
            <person name="Hauser L."/>
            <person name="Kyrpides N."/>
            <person name="Ivanova N."/>
            <person name="Pagani I."/>
            <person name="Ritalahtilisa K."/>
            <person name="Loeffler F."/>
            <person name="Woyke T."/>
        </authorList>
    </citation>
    <scope>NUCLEOTIDE SEQUENCE [LARGE SCALE GENOMIC DNA]</scope>
    <source>
        <strain evidence="12">ATCC BAA-1885 / DSM 22778 / Grapes</strain>
    </source>
</reference>
<dbReference type="GO" id="GO:0022857">
    <property type="term" value="F:transmembrane transporter activity"/>
    <property type="evidence" value="ECO:0007669"/>
    <property type="project" value="TreeGrafter"/>
</dbReference>
<evidence type="ECO:0000256" key="7">
    <source>
        <dbReference type="ARBA" id="ARBA00023136"/>
    </source>
</evidence>
<keyword evidence="12" id="KW-1185">Reference proteome</keyword>
<dbReference type="HOGENOM" id="CLU_086356_9_4_12"/>
<sequence length="177" mass="20598">MKKTALFLREFFEVYVPILSFTAMFVTFILQVFFRYVVNHPLLWTQDVIVIGFCWTVIFGACYTMREHSHVQFTMLYELYSPKLAAGTRLAGNLLIVGTFAVMLIPSIRYSFFLGFQMTPVLRVSYTYIFLPFCYFLCSIIGYTIPSIREDWKVLTGKLTDSVDHLKKMDVEEGQLV</sequence>
<dbReference type="AlphaFoldDB" id="G8QV91"/>
<feature type="transmembrane region" description="Helical" evidence="9">
    <location>
        <begin position="84"/>
        <end position="105"/>
    </location>
</feature>
<dbReference type="InterPro" id="IPR055348">
    <property type="entry name" value="DctQ"/>
</dbReference>
<comment type="subcellular location">
    <subcellularLocation>
        <location evidence="1">Cell inner membrane</location>
        <topology evidence="1">Multi-pass membrane protein</topology>
    </subcellularLocation>
</comment>
<keyword evidence="3" id="KW-1003">Cell membrane</keyword>
<accession>G8QV91</accession>
<feature type="transmembrane region" description="Helical" evidence="9">
    <location>
        <begin position="125"/>
        <end position="145"/>
    </location>
</feature>
<evidence type="ECO:0000256" key="1">
    <source>
        <dbReference type="ARBA" id="ARBA00004429"/>
    </source>
</evidence>
<dbReference type="GO" id="GO:0005886">
    <property type="term" value="C:plasma membrane"/>
    <property type="evidence" value="ECO:0007669"/>
    <property type="project" value="UniProtKB-SubCell"/>
</dbReference>
<name>G8QV91_SPHPG</name>
<dbReference type="KEGG" id="sgp:SpiGrapes_2646"/>
<evidence type="ECO:0000256" key="6">
    <source>
        <dbReference type="ARBA" id="ARBA00022989"/>
    </source>
</evidence>
<comment type="similarity">
    <text evidence="8">Belongs to the TRAP transporter small permease family.</text>
</comment>
<keyword evidence="5 9" id="KW-0812">Transmembrane</keyword>
<dbReference type="STRING" id="158190.SpiGrapes_2646"/>
<evidence type="ECO:0000256" key="8">
    <source>
        <dbReference type="ARBA" id="ARBA00038436"/>
    </source>
</evidence>